<accession>A0A1L7NQ37</accession>
<keyword evidence="3" id="KW-0614">Plasmid</keyword>
<feature type="region of interest" description="Disordered" evidence="1">
    <location>
        <begin position="102"/>
        <end position="186"/>
    </location>
</feature>
<reference evidence="3 4" key="1">
    <citation type="submission" date="2015-11" db="EMBL/GenBank/DDBJ databases">
        <title>Complete genome sequencing of a biphenyl-degrading bacterium, Pseudomonas putida KF715 (=NBRC110667).</title>
        <authorList>
            <person name="Suenaga H."/>
            <person name="Fujihara N."/>
            <person name="Watanabe T."/>
            <person name="Hirose J."/>
            <person name="Kimura N."/>
            <person name="Yamazoe A."/>
            <person name="Hosoyama A."/>
            <person name="Shimodaira J."/>
            <person name="Furukawa K."/>
        </authorList>
    </citation>
    <scope>NUCLEOTIDE SEQUENCE [LARGE SCALE GENOMIC DNA]</scope>
    <source>
        <strain evidence="3 4">KF715</strain>
        <plasmid evidence="4">Plasmid pkf715d dna</plasmid>
    </source>
</reference>
<evidence type="ECO:0000256" key="1">
    <source>
        <dbReference type="SAM" id="MobiDB-lite"/>
    </source>
</evidence>
<gene>
    <name evidence="3" type="ORF">KF715C_pD300</name>
</gene>
<feature type="chain" id="PRO_5013312910" evidence="2">
    <location>
        <begin position="35"/>
        <end position="186"/>
    </location>
</feature>
<organism evidence="3 4">
    <name type="scientific">Pseudomonas putida</name>
    <name type="common">Arthrobacter siderocapsulatus</name>
    <dbReference type="NCBI Taxonomy" id="303"/>
    <lineage>
        <taxon>Bacteria</taxon>
        <taxon>Pseudomonadati</taxon>
        <taxon>Pseudomonadota</taxon>
        <taxon>Gammaproteobacteria</taxon>
        <taxon>Pseudomonadales</taxon>
        <taxon>Pseudomonadaceae</taxon>
        <taxon>Pseudomonas</taxon>
    </lineage>
</organism>
<proteinExistence type="predicted"/>
<dbReference type="EMBL" id="AP015033">
    <property type="protein sequence ID" value="BAW27588.1"/>
    <property type="molecule type" value="Genomic_DNA"/>
</dbReference>
<protein>
    <submittedName>
        <fullName evidence="3">Uncharacterized protein</fullName>
    </submittedName>
</protein>
<dbReference type="Proteomes" id="UP000218731">
    <property type="component" value="Plasmid pKF715D"/>
</dbReference>
<geneLocation type="plasmid" evidence="4">
    <name>pkf715d dna</name>
</geneLocation>
<keyword evidence="2" id="KW-0732">Signal</keyword>
<evidence type="ECO:0000313" key="4">
    <source>
        <dbReference type="Proteomes" id="UP000218731"/>
    </source>
</evidence>
<dbReference type="AlphaFoldDB" id="A0A1L7NQ37"/>
<feature type="signal peptide" evidence="2">
    <location>
        <begin position="1"/>
        <end position="34"/>
    </location>
</feature>
<evidence type="ECO:0000256" key="2">
    <source>
        <dbReference type="SAM" id="SignalP"/>
    </source>
</evidence>
<name>A0A1L7NQ37_PSEPU</name>
<evidence type="ECO:0000313" key="3">
    <source>
        <dbReference type="EMBL" id="BAW27588.1"/>
    </source>
</evidence>
<sequence>MSGLPDQGEVMKLAPLALLAAICASAALPSAAYAESYPVVGNDVQQDRDAQRRAILANELTTEQKSLDQANADLAAAIKAQKSPEEVQQIAASVQSHKTNIESLQRELDGQAGKVARPRRPAFVPQTAPQGQADSPQAPADVPYWDVYKRKQNVRAASPEDDQDSGAALEESPEAGDKEASSGATN</sequence>